<reference evidence="4" key="1">
    <citation type="journal article" date="2023" name="G3 (Bethesda)">
        <title>A reference genome for the long-term kleptoplast-retaining sea slug Elysia crispata morphotype clarki.</title>
        <authorList>
            <person name="Eastman K.E."/>
            <person name="Pendleton A.L."/>
            <person name="Shaikh M.A."/>
            <person name="Suttiyut T."/>
            <person name="Ogas R."/>
            <person name="Tomko P."/>
            <person name="Gavelis G."/>
            <person name="Widhalm J.R."/>
            <person name="Wisecaver J.H."/>
        </authorList>
    </citation>
    <scope>NUCLEOTIDE SEQUENCE</scope>
    <source>
        <strain evidence="4">ECLA1</strain>
    </source>
</reference>
<protein>
    <recommendedName>
        <fullName evidence="3">C-type lectin domain-containing protein</fullName>
    </recommendedName>
</protein>
<proteinExistence type="predicted"/>
<dbReference type="PANTHER" id="PTHR24043:SF8">
    <property type="entry name" value="EGF-LIKE DOMAIN-CONTAINING PROTEIN"/>
    <property type="match status" value="1"/>
</dbReference>
<dbReference type="Gene3D" id="3.10.100.10">
    <property type="entry name" value="Mannose-Binding Protein A, subunit A"/>
    <property type="match status" value="1"/>
</dbReference>
<name>A0AAE1CL05_9GAST</name>
<evidence type="ECO:0000313" key="5">
    <source>
        <dbReference type="Proteomes" id="UP001283361"/>
    </source>
</evidence>
<evidence type="ECO:0000256" key="2">
    <source>
        <dbReference type="SAM" id="Phobius"/>
    </source>
</evidence>
<dbReference type="AlphaFoldDB" id="A0AAE1CL05"/>
<evidence type="ECO:0000313" key="4">
    <source>
        <dbReference type="EMBL" id="KAK3705414.1"/>
    </source>
</evidence>
<dbReference type="Pfam" id="PF00059">
    <property type="entry name" value="Lectin_C"/>
    <property type="match status" value="1"/>
</dbReference>
<dbReference type="Proteomes" id="UP001283361">
    <property type="component" value="Unassembled WGS sequence"/>
</dbReference>
<dbReference type="InterPro" id="IPR042635">
    <property type="entry name" value="MEGF10/SREC1/2-like"/>
</dbReference>
<evidence type="ECO:0000259" key="3">
    <source>
        <dbReference type="PROSITE" id="PS50041"/>
    </source>
</evidence>
<dbReference type="SUPFAM" id="SSF56436">
    <property type="entry name" value="C-type lectin-like"/>
    <property type="match status" value="1"/>
</dbReference>
<accession>A0AAE1CL05</accession>
<dbReference type="PROSITE" id="PS50041">
    <property type="entry name" value="C_TYPE_LECTIN_2"/>
    <property type="match status" value="1"/>
</dbReference>
<dbReference type="PANTHER" id="PTHR24043">
    <property type="entry name" value="SCAVENGER RECEPTOR CLASS F"/>
    <property type="match status" value="1"/>
</dbReference>
<dbReference type="SMART" id="SM00034">
    <property type="entry name" value="CLECT"/>
    <property type="match status" value="1"/>
</dbReference>
<gene>
    <name evidence="4" type="ORF">RRG08_033993</name>
</gene>
<feature type="transmembrane region" description="Helical" evidence="2">
    <location>
        <begin position="258"/>
        <end position="277"/>
    </location>
</feature>
<dbReference type="CDD" id="cd00037">
    <property type="entry name" value="CLECT"/>
    <property type="match status" value="1"/>
</dbReference>
<evidence type="ECO:0000256" key="1">
    <source>
        <dbReference type="ARBA" id="ARBA00022536"/>
    </source>
</evidence>
<keyword evidence="1" id="KW-0245">EGF-like domain</keyword>
<feature type="domain" description="C-type lectin" evidence="3">
    <location>
        <begin position="38"/>
        <end position="153"/>
    </location>
</feature>
<dbReference type="GO" id="GO:0005044">
    <property type="term" value="F:scavenger receptor activity"/>
    <property type="evidence" value="ECO:0007669"/>
    <property type="project" value="InterPro"/>
</dbReference>
<keyword evidence="2" id="KW-1133">Transmembrane helix</keyword>
<dbReference type="EMBL" id="JAWDGP010007771">
    <property type="protein sequence ID" value="KAK3705414.1"/>
    <property type="molecule type" value="Genomic_DNA"/>
</dbReference>
<keyword evidence="2" id="KW-0472">Membrane</keyword>
<keyword evidence="5" id="KW-1185">Reference proteome</keyword>
<sequence>MKQISVFLSGTSVIYFLIIAYNCIAKPTCMPGWTWAVYSFTCLKISTSKYTWEDARIECQSRGGDLVKIEDKHKYFKMKGNFLPSGNLFWTGLKFSYAKDYFIWNDENVEVSKPIWFSGDTSRLTEDGCAFIDTSQGENKFAPCTNRYLCICEIPSVCTNGTYGEYCTEPCHPFCGGLSRPCDQITGSCLSGCMAGHQGTFCDSECENNTYGASCSKHCSPHCAGNNSSCDRMNGSCVHAEIKSAPSKTWSPIYTTEAIFSSMVFFMLIFLACVAMLPKNRAMYQARSSTRENSPTACEEELVYFEHSYSDTTNY</sequence>
<dbReference type="InterPro" id="IPR001304">
    <property type="entry name" value="C-type_lectin-like"/>
</dbReference>
<organism evidence="4 5">
    <name type="scientific">Elysia crispata</name>
    <name type="common">lettuce slug</name>
    <dbReference type="NCBI Taxonomy" id="231223"/>
    <lineage>
        <taxon>Eukaryota</taxon>
        <taxon>Metazoa</taxon>
        <taxon>Spiralia</taxon>
        <taxon>Lophotrochozoa</taxon>
        <taxon>Mollusca</taxon>
        <taxon>Gastropoda</taxon>
        <taxon>Heterobranchia</taxon>
        <taxon>Euthyneura</taxon>
        <taxon>Panpulmonata</taxon>
        <taxon>Sacoglossa</taxon>
        <taxon>Placobranchoidea</taxon>
        <taxon>Plakobranchidae</taxon>
        <taxon>Elysia</taxon>
    </lineage>
</organism>
<comment type="caution">
    <text evidence="4">The sequence shown here is derived from an EMBL/GenBank/DDBJ whole genome shotgun (WGS) entry which is preliminary data.</text>
</comment>
<dbReference type="InterPro" id="IPR016187">
    <property type="entry name" value="CTDL_fold"/>
</dbReference>
<keyword evidence="2" id="KW-0812">Transmembrane</keyword>
<dbReference type="InterPro" id="IPR016186">
    <property type="entry name" value="C-type_lectin-like/link_sf"/>
</dbReference>